<evidence type="ECO:0000313" key="2">
    <source>
        <dbReference type="Proteomes" id="UP001181622"/>
    </source>
</evidence>
<dbReference type="EMBL" id="JADBEO010000007">
    <property type="protein sequence ID" value="MDR4305884.1"/>
    <property type="molecule type" value="Genomic_DNA"/>
</dbReference>
<dbReference type="RefSeq" id="WP_309389262.1">
    <property type="nucleotide sequence ID" value="NZ_JADBEO010000007.1"/>
</dbReference>
<keyword evidence="2" id="KW-1185">Reference proteome</keyword>
<organism evidence="1 2">
    <name type="scientific">Chelatococcus sambhunathii</name>
    <dbReference type="NCBI Taxonomy" id="363953"/>
    <lineage>
        <taxon>Bacteria</taxon>
        <taxon>Pseudomonadati</taxon>
        <taxon>Pseudomonadota</taxon>
        <taxon>Alphaproteobacteria</taxon>
        <taxon>Hyphomicrobiales</taxon>
        <taxon>Chelatococcaceae</taxon>
        <taxon>Chelatococcus</taxon>
    </lineage>
</organism>
<reference evidence="1" key="1">
    <citation type="submission" date="2020-10" db="EMBL/GenBank/DDBJ databases">
        <authorList>
            <person name="Abbas A."/>
            <person name="Razzaq R."/>
            <person name="Waqas M."/>
            <person name="Abbas N."/>
            <person name="Nielsen T.K."/>
            <person name="Hansen L.H."/>
            <person name="Hussain S."/>
            <person name="Shahid M."/>
        </authorList>
    </citation>
    <scope>NUCLEOTIDE SEQUENCE</scope>
    <source>
        <strain evidence="1">S14</strain>
    </source>
</reference>
<comment type="caution">
    <text evidence="1">The sequence shown here is derived from an EMBL/GenBank/DDBJ whole genome shotgun (WGS) entry which is preliminary data.</text>
</comment>
<gene>
    <name evidence="1" type="ORF">IHQ68_04490</name>
</gene>
<sequence>MTRSQAIALRAEIMGYDKTPLLEGVVVGPIPDGLHDYELAIHMAGVKVIDNKAFGSYQGDAWFYVEFPNGERYFTYASYGSCCVCDAFESTFGYRDADHPDHAHRLASFGRSYLETCYTKEQAIDKAGEHRSWDLGADAVVRWIEETASRHDPGDDVVDLEVES</sequence>
<accession>A0ABU1DCX0</accession>
<evidence type="ECO:0000313" key="1">
    <source>
        <dbReference type="EMBL" id="MDR4305884.1"/>
    </source>
</evidence>
<name>A0ABU1DCX0_9HYPH</name>
<dbReference type="Proteomes" id="UP001181622">
    <property type="component" value="Unassembled WGS sequence"/>
</dbReference>
<proteinExistence type="predicted"/>
<protein>
    <submittedName>
        <fullName evidence="1">Uncharacterized protein</fullName>
    </submittedName>
</protein>